<keyword evidence="3" id="KW-0862">Zinc</keyword>
<reference evidence="8" key="1">
    <citation type="submission" date="2025-08" db="UniProtKB">
        <authorList>
            <consortium name="RefSeq"/>
        </authorList>
    </citation>
    <scope>IDENTIFICATION</scope>
</reference>
<evidence type="ECO:0000256" key="3">
    <source>
        <dbReference type="ARBA" id="ARBA00022833"/>
    </source>
</evidence>
<dbReference type="Pfam" id="PF02892">
    <property type="entry name" value="zf-BED"/>
    <property type="match status" value="1"/>
</dbReference>
<dbReference type="PANTHER" id="PTHR32166">
    <property type="entry name" value="OSJNBA0013A04.12 PROTEIN"/>
    <property type="match status" value="1"/>
</dbReference>
<evidence type="ECO:0000313" key="7">
    <source>
        <dbReference type="Proteomes" id="UP001515500"/>
    </source>
</evidence>
<protein>
    <submittedName>
        <fullName evidence="8">Uncharacterized protein LOC120276172</fullName>
    </submittedName>
</protein>
<evidence type="ECO:0000256" key="4">
    <source>
        <dbReference type="PROSITE-ProRule" id="PRU00027"/>
    </source>
</evidence>
<dbReference type="GeneID" id="120276172"/>
<evidence type="ECO:0000313" key="8">
    <source>
        <dbReference type="RefSeq" id="XP_039138832.1"/>
    </source>
</evidence>
<keyword evidence="7" id="KW-1185">Reference proteome</keyword>
<evidence type="ECO:0000256" key="1">
    <source>
        <dbReference type="ARBA" id="ARBA00022723"/>
    </source>
</evidence>
<evidence type="ECO:0000256" key="2">
    <source>
        <dbReference type="ARBA" id="ARBA00022771"/>
    </source>
</evidence>
<dbReference type="InterPro" id="IPR007021">
    <property type="entry name" value="DUF659"/>
</dbReference>
<feature type="region of interest" description="Disordered" evidence="5">
    <location>
        <begin position="1"/>
        <end position="36"/>
    </location>
</feature>
<dbReference type="RefSeq" id="XP_039138832.1">
    <property type="nucleotide sequence ID" value="XM_039282898.1"/>
</dbReference>
<evidence type="ECO:0000259" key="6">
    <source>
        <dbReference type="PROSITE" id="PS50808"/>
    </source>
</evidence>
<feature type="domain" description="BED-type" evidence="6">
    <location>
        <begin position="33"/>
        <end position="93"/>
    </location>
</feature>
<feature type="region of interest" description="Disordered" evidence="5">
    <location>
        <begin position="141"/>
        <end position="170"/>
    </location>
</feature>
<keyword evidence="2 4" id="KW-0863">Zinc-finger</keyword>
<name>A0AB40CFX5_DIOCR</name>
<evidence type="ECO:0000256" key="5">
    <source>
        <dbReference type="SAM" id="MobiDB-lite"/>
    </source>
</evidence>
<dbReference type="PROSITE" id="PS50808">
    <property type="entry name" value="ZF_BED"/>
    <property type="match status" value="1"/>
</dbReference>
<gene>
    <name evidence="8" type="primary">LOC120276172</name>
</gene>
<dbReference type="InterPro" id="IPR003656">
    <property type="entry name" value="Znf_BED"/>
</dbReference>
<feature type="compositionally biased region" description="Low complexity" evidence="5">
    <location>
        <begin position="1"/>
        <end position="25"/>
    </location>
</feature>
<dbReference type="Proteomes" id="UP001515500">
    <property type="component" value="Chromosome 14"/>
</dbReference>
<dbReference type="SUPFAM" id="SSF53098">
    <property type="entry name" value="Ribonuclease H-like"/>
    <property type="match status" value="1"/>
</dbReference>
<dbReference type="AlphaFoldDB" id="A0AB40CFX5"/>
<organism evidence="7 8">
    <name type="scientific">Dioscorea cayennensis subsp. rotundata</name>
    <name type="common">White Guinea yam</name>
    <name type="synonym">Dioscorea rotundata</name>
    <dbReference type="NCBI Taxonomy" id="55577"/>
    <lineage>
        <taxon>Eukaryota</taxon>
        <taxon>Viridiplantae</taxon>
        <taxon>Streptophyta</taxon>
        <taxon>Embryophyta</taxon>
        <taxon>Tracheophyta</taxon>
        <taxon>Spermatophyta</taxon>
        <taxon>Magnoliopsida</taxon>
        <taxon>Liliopsida</taxon>
        <taxon>Dioscoreales</taxon>
        <taxon>Dioscoreaceae</taxon>
        <taxon>Dioscorea</taxon>
    </lineage>
</organism>
<accession>A0AB40CFX5</accession>
<dbReference type="GO" id="GO:0003677">
    <property type="term" value="F:DNA binding"/>
    <property type="evidence" value="ECO:0007669"/>
    <property type="project" value="InterPro"/>
</dbReference>
<keyword evidence="1" id="KW-0479">Metal-binding</keyword>
<dbReference type="PANTHER" id="PTHR32166:SF88">
    <property type="entry name" value="HAT TRANSPOSON SUPERFAMILY"/>
    <property type="match status" value="1"/>
</dbReference>
<sequence>MESSTTPQSDTPTSNTTPQSTQDSSVNTSSKRGKTDPAWGHCKIIDTIGATKGKIMCLYCNKVFGGGGINRFKQHLAGIKGDVEGCKKVRPDVRYEMQKSIENHTEKRRKTQELLAGQDLHGPSMKDYEEQFYSQCDDIEEIPPSNTPGFKVKGASSSKRGSNDKMSSTNKEKKYMGIGDYLMPRTTKGAQPTLKSVLQSKEAIDRCDLAISKWMIDASIPFNAVNSVYFQPMIDVVASIGAGYKGPNFHATRGYLLAKNVEETKKYVNSYQQTWKETGCTIMADGWTDQCRRTLINFLVYCPRGTVFLKSIDASDVSKTADLLYKLFRDVVLFVGAENVVHMVTDNAANYVAAGRLLEQEFPTLYWSPCAAHCINLMLQDIGKLDEVCNIVDHASKITKYIYNHCFALHLMRKHTNVKEILRPAPTRFATNFIALQSILSQKDAIQAMVTSKEWTTSAYAKERAGKKFVDHVLDSSFWKECVVIVKVTEPLVRVLRIVDGDDRPAMGFIYEAINKAREEMRKRFQRRKKRVEPYLKIVDSRWDRQLHKNLHAAGYWLNPRFQYNNQEMENHKHTISGLLDVIERYSNENSDLRSKLTSEMKFFRTAQGDFGRRSAISDRNLMAPDFDEIGDWVLEEEPNILSSSELEDFTQHLASCDINIQDNDDLNMDAIFNEYDDDDMMRIMRQMALKQILEPILFLLFLGHRWIEYMLMFSSKFSYALD</sequence>
<dbReference type="Pfam" id="PF04937">
    <property type="entry name" value="DUF659"/>
    <property type="match status" value="1"/>
</dbReference>
<proteinExistence type="predicted"/>
<feature type="compositionally biased region" description="Polar residues" evidence="5">
    <location>
        <begin position="155"/>
        <end position="169"/>
    </location>
</feature>
<dbReference type="GO" id="GO:0008270">
    <property type="term" value="F:zinc ion binding"/>
    <property type="evidence" value="ECO:0007669"/>
    <property type="project" value="UniProtKB-KW"/>
</dbReference>
<dbReference type="InterPro" id="IPR012337">
    <property type="entry name" value="RNaseH-like_sf"/>
</dbReference>